<sequence length="98" mass="10844">MAKIVDITDKLDFEGNPVIKVRDQEFEVQADAATVLKLMGALSEGEGPKQILDMYDLIFDAKTRKKVDALKLQFNDLKTLIMTAISLVTGADEEVEGE</sequence>
<dbReference type="RefSeq" id="WP_262067369.1">
    <property type="nucleotide sequence ID" value="NZ_JAMXOD010000033.1"/>
</dbReference>
<evidence type="ECO:0000313" key="2">
    <source>
        <dbReference type="Proteomes" id="UP001523566"/>
    </source>
</evidence>
<protein>
    <recommendedName>
        <fullName evidence="3">Tail assembly chaperone</fullName>
    </recommendedName>
</protein>
<evidence type="ECO:0000313" key="1">
    <source>
        <dbReference type="EMBL" id="MCP1103597.1"/>
    </source>
</evidence>
<dbReference type="EMBL" id="JAMZFW010000033">
    <property type="protein sequence ID" value="MCP1103597.1"/>
    <property type="molecule type" value="Genomic_DNA"/>
</dbReference>
<name>A0ABT1EGL2_9FIRM</name>
<evidence type="ECO:0008006" key="3">
    <source>
        <dbReference type="Google" id="ProtNLM"/>
    </source>
</evidence>
<dbReference type="Proteomes" id="UP001523566">
    <property type="component" value="Unassembled WGS sequence"/>
</dbReference>
<gene>
    <name evidence="1" type="ORF">NK125_14435</name>
</gene>
<keyword evidence="2" id="KW-1185">Reference proteome</keyword>
<organism evidence="1 2">
    <name type="scientific">Aequitasia blattaphilus</name>
    <dbReference type="NCBI Taxonomy" id="2949332"/>
    <lineage>
        <taxon>Bacteria</taxon>
        <taxon>Bacillati</taxon>
        <taxon>Bacillota</taxon>
        <taxon>Clostridia</taxon>
        <taxon>Lachnospirales</taxon>
        <taxon>Lachnospiraceae</taxon>
        <taxon>Aequitasia</taxon>
    </lineage>
</organism>
<proteinExistence type="predicted"/>
<reference evidence="1 2" key="1">
    <citation type="journal article" date="2022" name="Genome Biol. Evol.">
        <title>Host diet, physiology and behaviors set the stage for Lachnospiraceae cladogenesis.</title>
        <authorList>
            <person name="Vera-Ponce De Leon A."/>
            <person name="Schneider M."/>
            <person name="Jahnes B.C."/>
            <person name="Sadowski V."/>
            <person name="Camuy-Velez L.A."/>
            <person name="Duan J."/>
            <person name="Sabree Z.L."/>
        </authorList>
    </citation>
    <scope>NUCLEOTIDE SEQUENCE [LARGE SCALE GENOMIC DNA]</scope>
    <source>
        <strain evidence="1 2">PAL113</strain>
    </source>
</reference>
<comment type="caution">
    <text evidence="1">The sequence shown here is derived from an EMBL/GenBank/DDBJ whole genome shotgun (WGS) entry which is preliminary data.</text>
</comment>
<accession>A0ABT1EGL2</accession>